<feature type="transmembrane region" description="Helical" evidence="6">
    <location>
        <begin position="266"/>
        <end position="292"/>
    </location>
</feature>
<dbReference type="Pfam" id="PF02687">
    <property type="entry name" value="FtsX"/>
    <property type="match status" value="1"/>
</dbReference>
<comment type="caution">
    <text evidence="8">The sequence shown here is derived from an EMBL/GenBank/DDBJ whole genome shotgun (WGS) entry which is preliminary data.</text>
</comment>
<evidence type="ECO:0000313" key="9">
    <source>
        <dbReference type="Proteomes" id="UP001597018"/>
    </source>
</evidence>
<name>A0ABW3FLN9_9PSEU</name>
<dbReference type="PANTHER" id="PTHR30287">
    <property type="entry name" value="MEMBRANE COMPONENT OF PREDICTED ABC SUPERFAMILY METABOLITE UPTAKE TRANSPORTER"/>
    <property type="match status" value="1"/>
</dbReference>
<sequence length="735" mass="75653">MNPVRLALRALRVDPRTRYSALLTATGVAVATALVLFLAALPHATQARLDRAGWQRTAGTSATDFVVATEDDVDDRQIVRLDVSGHPTPPPGGPQRLPAPGQVLLSPQLADLVRDRPDDQLADRFPGSVVGVLEPGSLKYPEQLVAVVGHAPGTLQRSADSGGSPAVGSSDQMLDLLAGVGIVLLSVPSLVLVASASRLTAARRERRLAALRLAGATPAQVVWAVAAETAVAAVSGTLAGLLLSWPLRYLGTNVPWGGGTWLPSDFAPPVGTVLTTAVGVPLLVVGAAVLALRRVVRTPVGAAMQHTRKKPTAWRLLALAVVALFFAFGLAQAEKSGGTEVLLAGLAAIVLAASVVGPWVTGALGRLFTRLWRRPALLLAGRRLCSDPKAAYRSVSGVVLAVFAGTLALTLLPSFESMTGGGRSYVDSAMYVDVEAAQADSAKQRIADELARVGVPAPVVRIDDVRLSTPDGADVPAMAISCRDAAAVTRLAVGSCAGPPGVLVDPGEDVPTSGLAVQSSFGREAKATPLPPGVPVRRLPPQPAGVRDRVLIDPALVPRVDGDATTTLVVAPSGADREQVRTALVRAVPGSEVRSREIMLHEQRTTLSDLRRITAIGLSLATLLAGCSAAITAASSVIDRRRTFSALIAAGTPLPVLGRALRTEAALPALVATLGAGAGGIAVGLGLLTLFDGAPQVFTPWLLTPVVVGVVVSVLAASSSGPMLRRVSAEPVSDE</sequence>
<evidence type="ECO:0000256" key="5">
    <source>
        <dbReference type="ARBA" id="ARBA00023136"/>
    </source>
</evidence>
<dbReference type="InterPro" id="IPR003838">
    <property type="entry name" value="ABC3_permease_C"/>
</dbReference>
<accession>A0ABW3FLN9</accession>
<feature type="transmembrane region" description="Helical" evidence="6">
    <location>
        <begin position="669"/>
        <end position="691"/>
    </location>
</feature>
<feature type="transmembrane region" description="Helical" evidence="6">
    <location>
        <begin position="313"/>
        <end position="331"/>
    </location>
</feature>
<evidence type="ECO:0000313" key="8">
    <source>
        <dbReference type="EMBL" id="MFD0918165.1"/>
    </source>
</evidence>
<evidence type="ECO:0000256" key="2">
    <source>
        <dbReference type="ARBA" id="ARBA00022475"/>
    </source>
</evidence>
<dbReference type="RefSeq" id="WP_263250198.1">
    <property type="nucleotide sequence ID" value="NZ_BAABLT010000034.1"/>
</dbReference>
<dbReference type="InterPro" id="IPR038766">
    <property type="entry name" value="Membrane_comp_ABC_pdt"/>
</dbReference>
<dbReference type="PANTHER" id="PTHR30287:SF2">
    <property type="entry name" value="BLL1001 PROTEIN"/>
    <property type="match status" value="1"/>
</dbReference>
<protein>
    <submittedName>
        <fullName evidence="8">FtsX-like permease family protein</fullName>
    </submittedName>
</protein>
<evidence type="ECO:0000256" key="3">
    <source>
        <dbReference type="ARBA" id="ARBA00022692"/>
    </source>
</evidence>
<gene>
    <name evidence="8" type="ORF">ACFQ16_00265</name>
</gene>
<feature type="transmembrane region" description="Helical" evidence="6">
    <location>
        <begin position="697"/>
        <end position="717"/>
    </location>
</feature>
<keyword evidence="2" id="KW-1003">Cell membrane</keyword>
<comment type="subcellular location">
    <subcellularLocation>
        <location evidence="1">Cell membrane</location>
        <topology evidence="1">Multi-pass membrane protein</topology>
    </subcellularLocation>
</comment>
<feature type="transmembrane region" description="Helical" evidence="6">
    <location>
        <begin position="390"/>
        <end position="412"/>
    </location>
</feature>
<feature type="transmembrane region" description="Helical" evidence="6">
    <location>
        <begin position="176"/>
        <end position="200"/>
    </location>
</feature>
<feature type="transmembrane region" description="Helical" evidence="6">
    <location>
        <begin position="21"/>
        <end position="41"/>
    </location>
</feature>
<dbReference type="Proteomes" id="UP001597018">
    <property type="component" value="Unassembled WGS sequence"/>
</dbReference>
<reference evidence="9" key="1">
    <citation type="journal article" date="2019" name="Int. J. Syst. Evol. Microbiol.">
        <title>The Global Catalogue of Microorganisms (GCM) 10K type strain sequencing project: providing services to taxonomists for standard genome sequencing and annotation.</title>
        <authorList>
            <consortium name="The Broad Institute Genomics Platform"/>
            <consortium name="The Broad Institute Genome Sequencing Center for Infectious Disease"/>
            <person name="Wu L."/>
            <person name="Ma J."/>
        </authorList>
    </citation>
    <scope>NUCLEOTIDE SEQUENCE [LARGE SCALE GENOMIC DNA]</scope>
    <source>
        <strain evidence="9">CCUG 56401</strain>
    </source>
</reference>
<keyword evidence="9" id="KW-1185">Reference proteome</keyword>
<evidence type="ECO:0000256" key="4">
    <source>
        <dbReference type="ARBA" id="ARBA00022989"/>
    </source>
</evidence>
<organism evidence="8 9">
    <name type="scientific">Saccharopolyspora rosea</name>
    <dbReference type="NCBI Taxonomy" id="524884"/>
    <lineage>
        <taxon>Bacteria</taxon>
        <taxon>Bacillati</taxon>
        <taxon>Actinomycetota</taxon>
        <taxon>Actinomycetes</taxon>
        <taxon>Pseudonocardiales</taxon>
        <taxon>Pseudonocardiaceae</taxon>
        <taxon>Saccharopolyspora</taxon>
    </lineage>
</organism>
<evidence type="ECO:0000256" key="6">
    <source>
        <dbReference type="SAM" id="Phobius"/>
    </source>
</evidence>
<feature type="transmembrane region" description="Helical" evidence="6">
    <location>
        <begin position="221"/>
        <end position="246"/>
    </location>
</feature>
<proteinExistence type="predicted"/>
<keyword evidence="3 6" id="KW-0812">Transmembrane</keyword>
<evidence type="ECO:0000259" key="7">
    <source>
        <dbReference type="Pfam" id="PF02687"/>
    </source>
</evidence>
<feature type="transmembrane region" description="Helical" evidence="6">
    <location>
        <begin position="343"/>
        <end position="369"/>
    </location>
</feature>
<evidence type="ECO:0000256" key="1">
    <source>
        <dbReference type="ARBA" id="ARBA00004651"/>
    </source>
</evidence>
<dbReference type="EMBL" id="JBHTIW010000001">
    <property type="protein sequence ID" value="MFD0918165.1"/>
    <property type="molecule type" value="Genomic_DNA"/>
</dbReference>
<keyword evidence="4 6" id="KW-1133">Transmembrane helix</keyword>
<keyword evidence="5 6" id="KW-0472">Membrane</keyword>
<feature type="domain" description="ABC3 transporter permease C-terminal" evidence="7">
    <location>
        <begin position="182"/>
        <end position="299"/>
    </location>
</feature>
<feature type="transmembrane region" description="Helical" evidence="6">
    <location>
        <begin position="613"/>
        <end position="638"/>
    </location>
</feature>